<sequence>MHQGASVGLMCSLVFCTWLSVGKFVQGGGLPTMMPLSTSGCYNNNNNTTTIDNITNTDNIISAITTSGCYNNTINIIANITSTIDNITSANITSGCYNTTTDDNNTFLIDNTSLINNTITNTTSTANTTEYNLTSSTTENKM</sequence>
<evidence type="ECO:0000256" key="1">
    <source>
        <dbReference type="SAM" id="SignalP"/>
    </source>
</evidence>
<dbReference type="EMBL" id="JAWQEG010002766">
    <property type="protein sequence ID" value="KAK3869853.1"/>
    <property type="molecule type" value="Genomic_DNA"/>
</dbReference>
<accession>A0AAE1FBT5</accession>
<proteinExistence type="predicted"/>
<evidence type="ECO:0000313" key="3">
    <source>
        <dbReference type="Proteomes" id="UP001286313"/>
    </source>
</evidence>
<keyword evidence="1" id="KW-0732">Signal</keyword>
<protein>
    <submittedName>
        <fullName evidence="2">Uncharacterized protein</fullName>
    </submittedName>
</protein>
<reference evidence="2" key="1">
    <citation type="submission" date="2023-10" db="EMBL/GenBank/DDBJ databases">
        <title>Genome assemblies of two species of porcelain crab, Petrolisthes cinctipes and Petrolisthes manimaculis (Anomura: Porcellanidae).</title>
        <authorList>
            <person name="Angst P."/>
        </authorList>
    </citation>
    <scope>NUCLEOTIDE SEQUENCE</scope>
    <source>
        <strain evidence="2">PB745_01</strain>
        <tissue evidence="2">Gill</tissue>
    </source>
</reference>
<feature type="signal peptide" evidence="1">
    <location>
        <begin position="1"/>
        <end position="27"/>
    </location>
</feature>
<gene>
    <name evidence="2" type="ORF">Pcinc_024857</name>
</gene>
<dbReference type="AlphaFoldDB" id="A0AAE1FBT5"/>
<feature type="chain" id="PRO_5041943993" evidence="1">
    <location>
        <begin position="28"/>
        <end position="142"/>
    </location>
</feature>
<comment type="caution">
    <text evidence="2">The sequence shown here is derived from an EMBL/GenBank/DDBJ whole genome shotgun (WGS) entry which is preliminary data.</text>
</comment>
<keyword evidence="3" id="KW-1185">Reference proteome</keyword>
<dbReference type="Proteomes" id="UP001286313">
    <property type="component" value="Unassembled WGS sequence"/>
</dbReference>
<evidence type="ECO:0000313" key="2">
    <source>
        <dbReference type="EMBL" id="KAK3869853.1"/>
    </source>
</evidence>
<organism evidence="2 3">
    <name type="scientific">Petrolisthes cinctipes</name>
    <name type="common">Flat porcelain crab</name>
    <dbReference type="NCBI Taxonomy" id="88211"/>
    <lineage>
        <taxon>Eukaryota</taxon>
        <taxon>Metazoa</taxon>
        <taxon>Ecdysozoa</taxon>
        <taxon>Arthropoda</taxon>
        <taxon>Crustacea</taxon>
        <taxon>Multicrustacea</taxon>
        <taxon>Malacostraca</taxon>
        <taxon>Eumalacostraca</taxon>
        <taxon>Eucarida</taxon>
        <taxon>Decapoda</taxon>
        <taxon>Pleocyemata</taxon>
        <taxon>Anomura</taxon>
        <taxon>Galatheoidea</taxon>
        <taxon>Porcellanidae</taxon>
        <taxon>Petrolisthes</taxon>
    </lineage>
</organism>
<name>A0AAE1FBT5_PETCI</name>